<organism evidence="1 2">
    <name type="scientific">Toxocara canis</name>
    <name type="common">Canine roundworm</name>
    <dbReference type="NCBI Taxonomy" id="6265"/>
    <lineage>
        <taxon>Eukaryota</taxon>
        <taxon>Metazoa</taxon>
        <taxon>Ecdysozoa</taxon>
        <taxon>Nematoda</taxon>
        <taxon>Chromadorea</taxon>
        <taxon>Rhabditida</taxon>
        <taxon>Spirurina</taxon>
        <taxon>Ascaridomorpha</taxon>
        <taxon>Ascaridoidea</taxon>
        <taxon>Toxocaridae</taxon>
        <taxon>Toxocara</taxon>
    </lineage>
</organism>
<proteinExistence type="predicted"/>
<sequence length="129" mass="15135">MNCFWDAFISIAEHDVQWLDFVRKMWCVCAFQIMQMCSHCTYNANVFLRSFENGRNIDRSHGCFSNTHWPHSLVHFAHFWEAYDRGHSLQASLTDTSPEGTQRYGITDKLWSLPKTVKKETKSLENPSK</sequence>
<accession>A0A0B2VYS0</accession>
<protein>
    <submittedName>
        <fullName evidence="1">Uncharacterized protein</fullName>
    </submittedName>
</protein>
<dbReference type="EMBL" id="JPKZ01000192">
    <property type="protein sequence ID" value="KHN88691.1"/>
    <property type="molecule type" value="Genomic_DNA"/>
</dbReference>
<keyword evidence="2" id="KW-1185">Reference proteome</keyword>
<name>A0A0B2VYS0_TOXCA</name>
<evidence type="ECO:0000313" key="1">
    <source>
        <dbReference type="EMBL" id="KHN88691.1"/>
    </source>
</evidence>
<reference evidence="1 2" key="1">
    <citation type="submission" date="2014-11" db="EMBL/GenBank/DDBJ databases">
        <title>Genetic blueprint of the zoonotic pathogen Toxocara canis.</title>
        <authorList>
            <person name="Zhu X.-Q."/>
            <person name="Korhonen P.K."/>
            <person name="Cai H."/>
            <person name="Young N.D."/>
            <person name="Nejsum P."/>
            <person name="von Samson-Himmelstjerna G."/>
            <person name="Boag P.R."/>
            <person name="Tan P."/>
            <person name="Li Q."/>
            <person name="Min J."/>
            <person name="Yang Y."/>
            <person name="Wang X."/>
            <person name="Fang X."/>
            <person name="Hall R.S."/>
            <person name="Hofmann A."/>
            <person name="Sternberg P.W."/>
            <person name="Jex A.R."/>
            <person name="Gasser R.B."/>
        </authorList>
    </citation>
    <scope>NUCLEOTIDE SEQUENCE [LARGE SCALE GENOMIC DNA]</scope>
    <source>
        <strain evidence="1">PN_DK_2014</strain>
    </source>
</reference>
<dbReference type="Proteomes" id="UP000031036">
    <property type="component" value="Unassembled WGS sequence"/>
</dbReference>
<comment type="caution">
    <text evidence="1">The sequence shown here is derived from an EMBL/GenBank/DDBJ whole genome shotgun (WGS) entry which is preliminary data.</text>
</comment>
<evidence type="ECO:0000313" key="2">
    <source>
        <dbReference type="Proteomes" id="UP000031036"/>
    </source>
</evidence>
<gene>
    <name evidence="1" type="ORF">Tcan_03351</name>
</gene>
<dbReference type="AlphaFoldDB" id="A0A0B2VYS0"/>